<reference evidence="1" key="1">
    <citation type="submission" date="2023-03" db="EMBL/GenBank/DDBJ databases">
        <title>Chromosome-level genomes of two armyworms, Mythimna separata and Mythimna loreyi, provide insights into the biosynthesis and reception of sex pheromones.</title>
        <authorList>
            <person name="Zhao H."/>
        </authorList>
    </citation>
    <scope>NUCLEOTIDE SEQUENCE</scope>
    <source>
        <strain evidence="1">BeijingLab</strain>
    </source>
</reference>
<evidence type="ECO:0000313" key="1">
    <source>
        <dbReference type="EMBL" id="KAJ8729427.1"/>
    </source>
</evidence>
<evidence type="ECO:0000313" key="2">
    <source>
        <dbReference type="Proteomes" id="UP001231649"/>
    </source>
</evidence>
<accession>A0ACC2R1V3</accession>
<sequence length="116" mass="12796">MRWWPQSRRVVARPIRFGRAPSALRRLDVPFRQPRHAAGVSRRVLCAGSPFKGAAAGCYVGAYCASMRKVDRSDRSESLLRMCDTTGKEADHHIGSRSCDPSAHPSQINRSGSVDS</sequence>
<name>A0ACC2R1V3_9NEOP</name>
<protein>
    <submittedName>
        <fullName evidence="1">Uncharacterized protein</fullName>
    </submittedName>
</protein>
<dbReference type="EMBL" id="CM056786">
    <property type="protein sequence ID" value="KAJ8729427.1"/>
    <property type="molecule type" value="Genomic_DNA"/>
</dbReference>
<comment type="caution">
    <text evidence="1">The sequence shown here is derived from an EMBL/GenBank/DDBJ whole genome shotgun (WGS) entry which is preliminary data.</text>
</comment>
<gene>
    <name evidence="1" type="ORF">PYW08_001008</name>
</gene>
<organism evidence="1 2">
    <name type="scientific">Mythimna loreyi</name>
    <dbReference type="NCBI Taxonomy" id="667449"/>
    <lineage>
        <taxon>Eukaryota</taxon>
        <taxon>Metazoa</taxon>
        <taxon>Ecdysozoa</taxon>
        <taxon>Arthropoda</taxon>
        <taxon>Hexapoda</taxon>
        <taxon>Insecta</taxon>
        <taxon>Pterygota</taxon>
        <taxon>Neoptera</taxon>
        <taxon>Endopterygota</taxon>
        <taxon>Lepidoptera</taxon>
        <taxon>Glossata</taxon>
        <taxon>Ditrysia</taxon>
        <taxon>Noctuoidea</taxon>
        <taxon>Noctuidae</taxon>
        <taxon>Noctuinae</taxon>
        <taxon>Hadenini</taxon>
        <taxon>Mythimna</taxon>
    </lineage>
</organism>
<proteinExistence type="predicted"/>
<keyword evidence="2" id="KW-1185">Reference proteome</keyword>
<dbReference type="Proteomes" id="UP001231649">
    <property type="component" value="Chromosome 10"/>
</dbReference>